<proteinExistence type="predicted"/>
<protein>
    <submittedName>
        <fullName evidence="1">Uncharacterized protein</fullName>
    </submittedName>
</protein>
<organism evidence="1 2">
    <name type="scientific">Phytophthora infestans (strain T30-4)</name>
    <name type="common">Potato late blight agent</name>
    <dbReference type="NCBI Taxonomy" id="403677"/>
    <lineage>
        <taxon>Eukaryota</taxon>
        <taxon>Sar</taxon>
        <taxon>Stramenopiles</taxon>
        <taxon>Oomycota</taxon>
        <taxon>Peronosporomycetes</taxon>
        <taxon>Peronosporales</taxon>
        <taxon>Peronosporaceae</taxon>
        <taxon>Phytophthora</taxon>
    </lineage>
</organism>
<dbReference type="EMBL" id="DS029237">
    <property type="protein sequence ID" value="EEY54630.1"/>
    <property type="molecule type" value="Genomic_DNA"/>
</dbReference>
<dbReference type="GeneID" id="9472831"/>
<evidence type="ECO:0000313" key="2">
    <source>
        <dbReference type="Proteomes" id="UP000006643"/>
    </source>
</evidence>
<gene>
    <name evidence="1" type="ORF">PITG_22129</name>
</gene>
<dbReference type="KEGG" id="pif:PITG_22129"/>
<accession>D0P4Y2</accession>
<reference evidence="2" key="1">
    <citation type="journal article" date="2009" name="Nature">
        <title>Genome sequence and analysis of the Irish potato famine pathogen Phytophthora infestans.</title>
        <authorList>
            <consortium name="The Broad Institute Genome Sequencing Platform"/>
            <person name="Haas B.J."/>
            <person name="Kamoun S."/>
            <person name="Zody M.C."/>
            <person name="Jiang R.H."/>
            <person name="Handsaker R.E."/>
            <person name="Cano L.M."/>
            <person name="Grabherr M."/>
            <person name="Kodira C.D."/>
            <person name="Raffaele S."/>
            <person name="Torto-Alalibo T."/>
            <person name="Bozkurt T.O."/>
            <person name="Ah-Fong A.M."/>
            <person name="Alvarado L."/>
            <person name="Anderson V.L."/>
            <person name="Armstrong M.R."/>
            <person name="Avrova A."/>
            <person name="Baxter L."/>
            <person name="Beynon J."/>
            <person name="Boevink P.C."/>
            <person name="Bollmann S.R."/>
            <person name="Bos J.I."/>
            <person name="Bulone V."/>
            <person name="Cai G."/>
            <person name="Cakir C."/>
            <person name="Carrington J.C."/>
            <person name="Chawner M."/>
            <person name="Conti L."/>
            <person name="Costanzo S."/>
            <person name="Ewan R."/>
            <person name="Fahlgren N."/>
            <person name="Fischbach M.A."/>
            <person name="Fugelstad J."/>
            <person name="Gilroy E.M."/>
            <person name="Gnerre S."/>
            <person name="Green P.J."/>
            <person name="Grenville-Briggs L.J."/>
            <person name="Griffith J."/>
            <person name="Grunwald N.J."/>
            <person name="Horn K."/>
            <person name="Horner N.R."/>
            <person name="Hu C.H."/>
            <person name="Huitema E."/>
            <person name="Jeong D.H."/>
            <person name="Jones A.M."/>
            <person name="Jones J.D."/>
            <person name="Jones R.W."/>
            <person name="Karlsson E.K."/>
            <person name="Kunjeti S.G."/>
            <person name="Lamour K."/>
            <person name="Liu Z."/>
            <person name="Ma L."/>
            <person name="Maclean D."/>
            <person name="Chibucos M.C."/>
            <person name="McDonald H."/>
            <person name="McWalters J."/>
            <person name="Meijer H.J."/>
            <person name="Morgan W."/>
            <person name="Morris P.F."/>
            <person name="Munro C.A."/>
            <person name="O'Neill K."/>
            <person name="Ospina-Giraldo M."/>
            <person name="Pinzon A."/>
            <person name="Pritchard L."/>
            <person name="Ramsahoye B."/>
            <person name="Ren Q."/>
            <person name="Restrepo S."/>
            <person name="Roy S."/>
            <person name="Sadanandom A."/>
            <person name="Savidor A."/>
            <person name="Schornack S."/>
            <person name="Schwartz D.C."/>
            <person name="Schumann U.D."/>
            <person name="Schwessinger B."/>
            <person name="Seyer L."/>
            <person name="Sharpe T."/>
            <person name="Silvar C."/>
            <person name="Song J."/>
            <person name="Studholme D.J."/>
            <person name="Sykes S."/>
            <person name="Thines M."/>
            <person name="van de Vondervoort P.J."/>
            <person name="Phuntumart V."/>
            <person name="Wawra S."/>
            <person name="Weide R."/>
            <person name="Win J."/>
            <person name="Young C."/>
            <person name="Zhou S."/>
            <person name="Fry W."/>
            <person name="Meyers B.C."/>
            <person name="van West P."/>
            <person name="Ristaino J."/>
            <person name="Govers F."/>
            <person name="Birch P.R."/>
            <person name="Whisson S.C."/>
            <person name="Judelson H.S."/>
            <person name="Nusbaum C."/>
        </authorList>
    </citation>
    <scope>NUCLEOTIDE SEQUENCE [LARGE SCALE GENOMIC DNA]</scope>
    <source>
        <strain evidence="2">T30-4</strain>
    </source>
</reference>
<dbReference type="HOGENOM" id="CLU_1921206_0_0_1"/>
<name>D0P4Y2_PHYIT</name>
<dbReference type="VEuPathDB" id="FungiDB:PITG_22129"/>
<dbReference type="InParanoid" id="D0P4Y2"/>
<dbReference type="Proteomes" id="UP000006643">
    <property type="component" value="Unassembled WGS sequence"/>
</dbReference>
<sequence length="132" mass="14893">MAFCCVGSPLDEMKRLEKLRERDPESAENLVANGKLLVDFVRNGNLRALQCAAEHLGEGQMLIFYATSYTASSRTSTVHKVRRLCSHLFASFWMLVSMSIGKGRRISTLLCMLHAVRTCTPSRICWFFMAPT</sequence>
<dbReference type="AlphaFoldDB" id="D0P4Y2"/>
<dbReference type="eggNOG" id="ENOG502S11V">
    <property type="taxonomic scope" value="Eukaryota"/>
</dbReference>
<keyword evidence="2" id="KW-1185">Reference proteome</keyword>
<evidence type="ECO:0000313" key="1">
    <source>
        <dbReference type="EMBL" id="EEY54630.1"/>
    </source>
</evidence>
<dbReference type="OrthoDB" id="97460at2759"/>
<dbReference type="RefSeq" id="XP_002894715.1">
    <property type="nucleotide sequence ID" value="XM_002894669.1"/>
</dbReference>